<feature type="transmembrane region" description="Helical" evidence="1">
    <location>
        <begin position="127"/>
        <end position="150"/>
    </location>
</feature>
<protein>
    <submittedName>
        <fullName evidence="4">GHKL domain-containing protein</fullName>
    </submittedName>
    <submittedName>
        <fullName evidence="3">Signal transduction histidine kinase regulating citrate/malate metabolism</fullName>
    </submittedName>
</protein>
<dbReference type="Proteomes" id="UP000261023">
    <property type="component" value="Unassembled WGS sequence"/>
</dbReference>
<dbReference type="RefSeq" id="WP_025530683.1">
    <property type="nucleotide sequence ID" value="NZ_CABIXC010000014.1"/>
</dbReference>
<dbReference type="AlphaFoldDB" id="A0A174J9K5"/>
<feature type="transmembrane region" description="Helical" evidence="1">
    <location>
        <begin position="162"/>
        <end position="179"/>
    </location>
</feature>
<feature type="transmembrane region" description="Helical" evidence="1">
    <location>
        <begin position="62"/>
        <end position="85"/>
    </location>
</feature>
<dbReference type="Proteomes" id="UP000095651">
    <property type="component" value="Unassembled WGS sequence"/>
</dbReference>
<dbReference type="CDD" id="cd16935">
    <property type="entry name" value="HATPase_AgrC-ComD-like"/>
    <property type="match status" value="1"/>
</dbReference>
<evidence type="ECO:0000313" key="4">
    <source>
        <dbReference type="EMBL" id="RGD70111.1"/>
    </source>
</evidence>
<proteinExistence type="predicted"/>
<evidence type="ECO:0000259" key="2">
    <source>
        <dbReference type="Pfam" id="PF14501"/>
    </source>
</evidence>
<dbReference type="EMBL" id="QSON01000012">
    <property type="protein sequence ID" value="RGI99963.1"/>
    <property type="molecule type" value="Genomic_DNA"/>
</dbReference>
<gene>
    <name evidence="4" type="ORF">DWX31_13315</name>
    <name evidence="5" type="ORF">DXD79_22745</name>
    <name evidence="3" type="ORF">ERS852407_04494</name>
</gene>
<dbReference type="GO" id="GO:0042802">
    <property type="term" value="F:identical protein binding"/>
    <property type="evidence" value="ECO:0007669"/>
    <property type="project" value="TreeGrafter"/>
</dbReference>
<feature type="transmembrane region" description="Helical" evidence="1">
    <location>
        <begin position="6"/>
        <end position="27"/>
    </location>
</feature>
<dbReference type="PANTHER" id="PTHR40448:SF1">
    <property type="entry name" value="TWO-COMPONENT SENSOR HISTIDINE KINASE"/>
    <property type="match status" value="1"/>
</dbReference>
<feature type="domain" description="Sensor histidine kinase NatK-like C-terminal" evidence="2">
    <location>
        <begin position="326"/>
        <end position="429"/>
    </location>
</feature>
<dbReference type="InterPro" id="IPR032834">
    <property type="entry name" value="NatK-like_C"/>
</dbReference>
<keyword evidence="1" id="KW-0472">Membrane</keyword>
<dbReference type="Gene3D" id="3.30.565.10">
    <property type="entry name" value="Histidine kinase-like ATPase, C-terminal domain"/>
    <property type="match status" value="1"/>
</dbReference>
<evidence type="ECO:0000313" key="8">
    <source>
        <dbReference type="Proteomes" id="UP000263014"/>
    </source>
</evidence>
<evidence type="ECO:0000313" key="5">
    <source>
        <dbReference type="EMBL" id="RGI99963.1"/>
    </source>
</evidence>
<dbReference type="OrthoDB" id="1634477at2"/>
<name>A0A174J9K5_9FIRM</name>
<organism evidence="3 6">
    <name type="scientific">Hungatella hathewayi</name>
    <dbReference type="NCBI Taxonomy" id="154046"/>
    <lineage>
        <taxon>Bacteria</taxon>
        <taxon>Bacillati</taxon>
        <taxon>Bacillota</taxon>
        <taxon>Clostridia</taxon>
        <taxon>Lachnospirales</taxon>
        <taxon>Lachnospiraceae</taxon>
        <taxon>Hungatella</taxon>
    </lineage>
</organism>
<feature type="transmembrane region" description="Helical" evidence="1">
    <location>
        <begin position="39"/>
        <end position="56"/>
    </location>
</feature>
<feature type="transmembrane region" description="Helical" evidence="1">
    <location>
        <begin position="191"/>
        <end position="208"/>
    </location>
</feature>
<evidence type="ECO:0000256" key="1">
    <source>
        <dbReference type="SAM" id="Phobius"/>
    </source>
</evidence>
<evidence type="ECO:0000313" key="3">
    <source>
        <dbReference type="EMBL" id="CUO94318.1"/>
    </source>
</evidence>
<dbReference type="Proteomes" id="UP000263014">
    <property type="component" value="Unassembled WGS sequence"/>
</dbReference>
<dbReference type="EMBL" id="CYZE01000014">
    <property type="protein sequence ID" value="CUO94318.1"/>
    <property type="molecule type" value="Genomic_DNA"/>
</dbReference>
<keyword evidence="1" id="KW-0812">Transmembrane</keyword>
<sequence>MTKINITIWTYVELAVSLWAACVLYIIPLKHRPNFRMRLGLATAGTCAVAVAAVWWKTAFPAVTVPAVVSMSGVFLLSCLFIYICAAMPPGAAVYCAAWAIISQQIAHESAFIVLRSMGIGGQLSAIGYMVVIYAVIYGMAGITIVRYMPENGVYQVGPRQLSSALFLLIVFEILFGFLRSGGGIPYPDVRVWNILLIQCYCVLILYLQNTLFKKSAMKQELDILNQLWHQQKEQYELSQETITLINRKCHDLKHQIAAMRAITSPEERDKYLREVEDSVQIYDSIVKTGNEVLDTVLTEKSLFCTASSIKINCIADGRQMDIFDPVDLYTVFGNAIDNAIESVKQLENQEMRMIDVLVYVRKQFLIINIMNPLGRRLEFDGDLPVSTKARNGYHGFGLKSIRYTVEKYNGFMKIDTEENIFSLKILIPIAGKKAADRTERR</sequence>
<dbReference type="SUPFAM" id="SSF55874">
    <property type="entry name" value="ATPase domain of HSP90 chaperone/DNA topoisomerase II/histidine kinase"/>
    <property type="match status" value="1"/>
</dbReference>
<evidence type="ECO:0000313" key="7">
    <source>
        <dbReference type="Proteomes" id="UP000261023"/>
    </source>
</evidence>
<keyword evidence="1" id="KW-1133">Transmembrane helix</keyword>
<dbReference type="EMBL" id="QTJW01000008">
    <property type="protein sequence ID" value="RGD70111.1"/>
    <property type="molecule type" value="Genomic_DNA"/>
</dbReference>
<reference evidence="7 8" key="2">
    <citation type="submission" date="2018-08" db="EMBL/GenBank/DDBJ databases">
        <title>A genome reference for cultivated species of the human gut microbiota.</title>
        <authorList>
            <person name="Zou Y."/>
            <person name="Xue W."/>
            <person name="Luo G."/>
        </authorList>
    </citation>
    <scope>NUCLEOTIDE SEQUENCE [LARGE SCALE GENOMIC DNA]</scope>
    <source>
        <strain evidence="4 7">AF19-13AC</strain>
        <strain evidence="5 8">TM09-12</strain>
    </source>
</reference>
<dbReference type="PANTHER" id="PTHR40448">
    <property type="entry name" value="TWO-COMPONENT SENSOR HISTIDINE KINASE"/>
    <property type="match status" value="1"/>
</dbReference>
<dbReference type="GO" id="GO:0016301">
    <property type="term" value="F:kinase activity"/>
    <property type="evidence" value="ECO:0007669"/>
    <property type="project" value="UniProtKB-KW"/>
</dbReference>
<keyword evidence="3" id="KW-0418">Kinase</keyword>
<accession>A0A174J9K5</accession>
<dbReference type="InterPro" id="IPR036890">
    <property type="entry name" value="HATPase_C_sf"/>
</dbReference>
<dbReference type="Pfam" id="PF14501">
    <property type="entry name" value="HATPase_c_5"/>
    <property type="match status" value="1"/>
</dbReference>
<reference evidence="3 6" key="1">
    <citation type="submission" date="2015-09" db="EMBL/GenBank/DDBJ databases">
        <authorList>
            <consortium name="Pathogen Informatics"/>
        </authorList>
    </citation>
    <scope>NUCLEOTIDE SEQUENCE [LARGE SCALE GENOMIC DNA]</scope>
    <source>
        <strain evidence="3 6">2789STDY5608850</strain>
    </source>
</reference>
<keyword evidence="3" id="KW-0808">Transferase</keyword>
<evidence type="ECO:0000313" key="6">
    <source>
        <dbReference type="Proteomes" id="UP000095651"/>
    </source>
</evidence>